<evidence type="ECO:0000256" key="7">
    <source>
        <dbReference type="ARBA" id="ARBA00022842"/>
    </source>
</evidence>
<dbReference type="PANTHER" id="PTHR15822:SF4">
    <property type="entry name" value="TYROSYL-DNA PHOSPHODIESTERASE 2"/>
    <property type="match status" value="1"/>
</dbReference>
<dbReference type="GO" id="GO:0046872">
    <property type="term" value="F:metal ion binding"/>
    <property type="evidence" value="ECO:0007669"/>
    <property type="project" value="UniProtKB-KW"/>
</dbReference>
<comment type="cofactor">
    <cofactor evidence="2">
        <name>Mg(2+)</name>
        <dbReference type="ChEBI" id="CHEBI:18420"/>
    </cofactor>
</comment>
<evidence type="ECO:0000313" key="11">
    <source>
        <dbReference type="Proteomes" id="UP000199440"/>
    </source>
</evidence>
<keyword evidence="3" id="KW-0540">Nuclease</keyword>
<keyword evidence="10" id="KW-0269">Exonuclease</keyword>
<dbReference type="Gene3D" id="3.60.10.10">
    <property type="entry name" value="Endonuclease/exonuclease/phosphatase"/>
    <property type="match status" value="1"/>
</dbReference>
<dbReference type="SUPFAM" id="SSF56219">
    <property type="entry name" value="DNase I-like"/>
    <property type="match status" value="1"/>
</dbReference>
<dbReference type="GO" id="GO:0004519">
    <property type="term" value="F:endonuclease activity"/>
    <property type="evidence" value="ECO:0007669"/>
    <property type="project" value="UniProtKB-KW"/>
</dbReference>
<sequence>MLLSLSILVLGYLTMGAFVKFDFSDKKNKVSPDLRVLSYNVRTFNKDGHIDSPRVFEDIKDLVDSQDPDIVCFQEVGYLRRKEYVNYPYKHLEFIKNGGHLLLGIFSKYPIIDAQLLNFPKSYNNGAYADILFKNDTIRIYDLHLESLGITPGTGVLRSEASDKLYRRVTGRFKKQEEQAKLVREHMQTVDYKTIICGDFNNTQFSNVYHIIKGDRQDTFIEEGNGLGRTYDFLGIPLRIDFIFADNSFEVLEHKNFNVKYSDHFPVMASFRIKGD</sequence>
<dbReference type="PANTHER" id="PTHR15822">
    <property type="entry name" value="TRAF AND TNF RECEPTOR-ASSOCIATED PROTEIN"/>
    <property type="match status" value="1"/>
</dbReference>
<dbReference type="InterPro" id="IPR051547">
    <property type="entry name" value="TDP2-like"/>
</dbReference>
<reference evidence="10 11" key="1">
    <citation type="submission" date="2016-10" db="EMBL/GenBank/DDBJ databases">
        <authorList>
            <person name="de Groot N.N."/>
        </authorList>
    </citation>
    <scope>NUCLEOTIDE SEQUENCE [LARGE SCALE GENOMIC DNA]</scope>
    <source>
        <strain evidence="10 11">DSM 19886</strain>
    </source>
</reference>
<evidence type="ECO:0000256" key="1">
    <source>
        <dbReference type="ARBA" id="ARBA00001936"/>
    </source>
</evidence>
<dbReference type="RefSeq" id="WP_245731265.1">
    <property type="nucleotide sequence ID" value="NZ_FNGV01000001.1"/>
</dbReference>
<dbReference type="GO" id="GO:0006281">
    <property type="term" value="P:DNA repair"/>
    <property type="evidence" value="ECO:0007669"/>
    <property type="project" value="UniProtKB-KW"/>
</dbReference>
<comment type="cofactor">
    <cofactor evidence="1">
        <name>Mn(2+)</name>
        <dbReference type="ChEBI" id="CHEBI:29035"/>
    </cofactor>
</comment>
<keyword evidence="4" id="KW-0479">Metal-binding</keyword>
<evidence type="ECO:0000256" key="6">
    <source>
        <dbReference type="ARBA" id="ARBA00022801"/>
    </source>
</evidence>
<evidence type="ECO:0000256" key="4">
    <source>
        <dbReference type="ARBA" id="ARBA00022723"/>
    </source>
</evidence>
<evidence type="ECO:0000256" key="8">
    <source>
        <dbReference type="ARBA" id="ARBA00023204"/>
    </source>
</evidence>
<gene>
    <name evidence="10" type="ORF">SAMN04488514_101745</name>
</gene>
<evidence type="ECO:0000313" key="10">
    <source>
        <dbReference type="EMBL" id="SDL41956.1"/>
    </source>
</evidence>
<feature type="domain" description="Endonuclease/exonuclease/phosphatase" evidence="9">
    <location>
        <begin position="37"/>
        <end position="264"/>
    </location>
</feature>
<evidence type="ECO:0000259" key="9">
    <source>
        <dbReference type="Pfam" id="PF03372"/>
    </source>
</evidence>
<dbReference type="CDD" id="cd09084">
    <property type="entry name" value="EEP-2"/>
    <property type="match status" value="1"/>
</dbReference>
<evidence type="ECO:0000256" key="3">
    <source>
        <dbReference type="ARBA" id="ARBA00022722"/>
    </source>
</evidence>
<organism evidence="10 11">
    <name type="scientific">Kriegella aquimaris</name>
    <dbReference type="NCBI Taxonomy" id="192904"/>
    <lineage>
        <taxon>Bacteria</taxon>
        <taxon>Pseudomonadati</taxon>
        <taxon>Bacteroidota</taxon>
        <taxon>Flavobacteriia</taxon>
        <taxon>Flavobacteriales</taxon>
        <taxon>Flavobacteriaceae</taxon>
        <taxon>Kriegella</taxon>
    </lineage>
</organism>
<evidence type="ECO:0000256" key="5">
    <source>
        <dbReference type="ARBA" id="ARBA00022763"/>
    </source>
</evidence>
<name>A0A1G9JXL5_9FLAO</name>
<dbReference type="Pfam" id="PF03372">
    <property type="entry name" value="Exo_endo_phos"/>
    <property type="match status" value="1"/>
</dbReference>
<proteinExistence type="predicted"/>
<keyword evidence="8" id="KW-0234">DNA repair</keyword>
<keyword evidence="10" id="KW-0255">Endonuclease</keyword>
<protein>
    <submittedName>
        <fullName evidence="10">Metal-dependent hydrolase, endonuclease/exonuclease/phosphatase family</fullName>
    </submittedName>
</protein>
<dbReference type="GO" id="GO:0004527">
    <property type="term" value="F:exonuclease activity"/>
    <property type="evidence" value="ECO:0007669"/>
    <property type="project" value="UniProtKB-KW"/>
</dbReference>
<keyword evidence="11" id="KW-1185">Reference proteome</keyword>
<dbReference type="InterPro" id="IPR005135">
    <property type="entry name" value="Endo/exonuclease/phosphatase"/>
</dbReference>
<dbReference type="STRING" id="192904.SAMN04488514_101745"/>
<evidence type="ECO:0000256" key="2">
    <source>
        <dbReference type="ARBA" id="ARBA00001946"/>
    </source>
</evidence>
<keyword evidence="7" id="KW-0460">Magnesium</keyword>
<keyword evidence="5" id="KW-0227">DNA damage</keyword>
<accession>A0A1G9JXL5</accession>
<dbReference type="EMBL" id="FNGV01000001">
    <property type="protein sequence ID" value="SDL41956.1"/>
    <property type="molecule type" value="Genomic_DNA"/>
</dbReference>
<dbReference type="AlphaFoldDB" id="A0A1G9JXL5"/>
<dbReference type="InterPro" id="IPR036691">
    <property type="entry name" value="Endo/exonu/phosph_ase_sf"/>
</dbReference>
<keyword evidence="6 10" id="KW-0378">Hydrolase</keyword>
<dbReference type="Proteomes" id="UP000199440">
    <property type="component" value="Unassembled WGS sequence"/>
</dbReference>